<keyword evidence="2" id="KW-1185">Reference proteome</keyword>
<dbReference type="Proteomes" id="UP001517388">
    <property type="component" value="Unassembled WGS sequence"/>
</dbReference>
<reference evidence="2" key="1">
    <citation type="journal article" date="2020" name="Toxins">
        <title>Phylogenomic Analysis of Secondary Metabolism in the Toxic Cyanobacterial Genera Anabaena, Dolichospermum and Aphanizomenon.</title>
        <authorList>
            <person name="Oesterholm J."/>
            <person name="Popin R.V."/>
            <person name="Fewer D.P."/>
            <person name="Sivonen K."/>
        </authorList>
    </citation>
    <scope>NUCLEOTIDE SEQUENCE [LARGE SCALE GENOMIC DNA]</scope>
    <source>
        <strain evidence="2">UHCC 0037</strain>
    </source>
</reference>
<organism evidence="1 2">
    <name type="scientific">Dolichospermum flos-aquae UHCC 0037</name>
    <dbReference type="NCBI Taxonomy" id="2590026"/>
    <lineage>
        <taxon>Bacteria</taxon>
        <taxon>Bacillati</taxon>
        <taxon>Cyanobacteriota</taxon>
        <taxon>Cyanophyceae</taxon>
        <taxon>Nostocales</taxon>
        <taxon>Aphanizomenonaceae</taxon>
        <taxon>Dolichospermum</taxon>
    </lineage>
</organism>
<protein>
    <submittedName>
        <fullName evidence="1">Uncharacterized protein</fullName>
    </submittedName>
</protein>
<proteinExistence type="predicted"/>
<comment type="caution">
    <text evidence="1">The sequence shown here is derived from an EMBL/GenBank/DDBJ whole genome shotgun (WGS) entry which is preliminary data.</text>
</comment>
<evidence type="ECO:0000313" key="1">
    <source>
        <dbReference type="EMBL" id="MTJ45991.1"/>
    </source>
</evidence>
<gene>
    <name evidence="1" type="ORF">FJR39_23920</name>
</gene>
<evidence type="ECO:0000313" key="2">
    <source>
        <dbReference type="Proteomes" id="UP001517388"/>
    </source>
</evidence>
<accession>A0ACC7SCE6</accession>
<name>A0ACC7SCE6_DOLFA</name>
<dbReference type="EMBL" id="VILF01000006">
    <property type="protein sequence ID" value="MTJ45991.1"/>
    <property type="molecule type" value="Genomic_DNA"/>
</dbReference>
<sequence>MSARDLFHQAVRTALEKEQWLITDDPLEVELEDTTLKIEVLPYLLCQI</sequence>